<dbReference type="Pfam" id="PF13359">
    <property type="entry name" value="DDE_Tnp_4"/>
    <property type="match status" value="1"/>
</dbReference>
<evidence type="ECO:0000313" key="9">
    <source>
        <dbReference type="EMBL" id="KAJ8911791.1"/>
    </source>
</evidence>
<dbReference type="EMBL" id="JANEYG010000162">
    <property type="protein sequence ID" value="KAJ8911791.1"/>
    <property type="molecule type" value="Genomic_DNA"/>
</dbReference>
<accession>A0AAV8VBW5</accession>
<keyword evidence="5" id="KW-0479">Metal-binding</keyword>
<evidence type="ECO:0000256" key="2">
    <source>
        <dbReference type="ARBA" id="ARBA00004123"/>
    </source>
</evidence>
<gene>
    <name evidence="9" type="ORF">NQ315_003326</name>
</gene>
<sequence length="382" mass="43947">MEEFDEILVEDFIEDDIEVLDFINMGYPRRIFRRPNYYEEMSEMEFFRRIRLTKPTVMTLLTQIEDELEYPDDRHAVMFAGYEAFECTYLVYGRNNSLSPMNQLLLTLRFYASSGHLIQTADFMNVDVSTASRVIAYVSRVIASLRPRIVNMPYPQQHVRAQNEFFNIAGFPKVLALIDCTHVKIDSPGGHNGEIYRNRKSYFSLNVQCLTDANLKFLDVVARWPGSTHDATIFANSSIRARLEHGELGGSVIIGDSGYPLRNYLMTPLTNPVTPGENLYNEALIRTRNAIERTFGIWKRRFPVVAYGLRLKLETVMVIIVATIVLHNVARDMNEPDPPLPEDINEDELNYLIQTQQIDMELGDGGHVNVVQNELVRYFSNL</sequence>
<reference evidence="9 10" key="1">
    <citation type="journal article" date="2023" name="Insect Mol. Biol.">
        <title>Genome sequencing provides insights into the evolution of gene families encoding plant cell wall-degrading enzymes in longhorned beetles.</title>
        <authorList>
            <person name="Shin N.R."/>
            <person name="Okamura Y."/>
            <person name="Kirsch R."/>
            <person name="Pauchet Y."/>
        </authorList>
    </citation>
    <scope>NUCLEOTIDE SEQUENCE [LARGE SCALE GENOMIC DNA]</scope>
    <source>
        <strain evidence="9">EAD_L_NR</strain>
    </source>
</reference>
<dbReference type="GO" id="GO:0005634">
    <property type="term" value="C:nucleus"/>
    <property type="evidence" value="ECO:0007669"/>
    <property type="project" value="UniProtKB-SubCell"/>
</dbReference>
<name>A0AAV8VBW5_9CUCU</name>
<protein>
    <recommendedName>
        <fullName evidence="8">DDE Tnp4 domain-containing protein</fullName>
    </recommendedName>
</protein>
<evidence type="ECO:0000259" key="8">
    <source>
        <dbReference type="Pfam" id="PF13359"/>
    </source>
</evidence>
<keyword evidence="4" id="KW-0540">Nuclease</keyword>
<evidence type="ECO:0000256" key="1">
    <source>
        <dbReference type="ARBA" id="ARBA00001968"/>
    </source>
</evidence>
<dbReference type="GO" id="GO:0004518">
    <property type="term" value="F:nuclease activity"/>
    <property type="evidence" value="ECO:0007669"/>
    <property type="project" value="UniProtKB-KW"/>
</dbReference>
<dbReference type="InterPro" id="IPR027806">
    <property type="entry name" value="HARBI1_dom"/>
</dbReference>
<dbReference type="GO" id="GO:0046872">
    <property type="term" value="F:metal ion binding"/>
    <property type="evidence" value="ECO:0007669"/>
    <property type="project" value="UniProtKB-KW"/>
</dbReference>
<evidence type="ECO:0000256" key="7">
    <source>
        <dbReference type="ARBA" id="ARBA00023242"/>
    </source>
</evidence>
<dbReference type="PANTHER" id="PTHR22930">
    <property type="match status" value="1"/>
</dbReference>
<dbReference type="AlphaFoldDB" id="A0AAV8VBW5"/>
<comment type="similarity">
    <text evidence="3">Belongs to the HARBI1 family.</text>
</comment>
<dbReference type="PANTHER" id="PTHR22930:SF289">
    <property type="entry name" value="DDE TNP4 DOMAIN-CONTAINING PROTEIN-RELATED"/>
    <property type="match status" value="1"/>
</dbReference>
<feature type="domain" description="DDE Tnp4" evidence="8">
    <location>
        <begin position="178"/>
        <end position="328"/>
    </location>
</feature>
<keyword evidence="10" id="KW-1185">Reference proteome</keyword>
<keyword evidence="7" id="KW-0539">Nucleus</keyword>
<dbReference type="InterPro" id="IPR045249">
    <property type="entry name" value="HARBI1-like"/>
</dbReference>
<evidence type="ECO:0000256" key="3">
    <source>
        <dbReference type="ARBA" id="ARBA00006958"/>
    </source>
</evidence>
<evidence type="ECO:0000313" key="10">
    <source>
        <dbReference type="Proteomes" id="UP001159042"/>
    </source>
</evidence>
<dbReference type="GO" id="GO:0016787">
    <property type="term" value="F:hydrolase activity"/>
    <property type="evidence" value="ECO:0007669"/>
    <property type="project" value="UniProtKB-KW"/>
</dbReference>
<organism evidence="9 10">
    <name type="scientific">Exocentrus adspersus</name>
    <dbReference type="NCBI Taxonomy" id="1586481"/>
    <lineage>
        <taxon>Eukaryota</taxon>
        <taxon>Metazoa</taxon>
        <taxon>Ecdysozoa</taxon>
        <taxon>Arthropoda</taxon>
        <taxon>Hexapoda</taxon>
        <taxon>Insecta</taxon>
        <taxon>Pterygota</taxon>
        <taxon>Neoptera</taxon>
        <taxon>Endopterygota</taxon>
        <taxon>Coleoptera</taxon>
        <taxon>Polyphaga</taxon>
        <taxon>Cucujiformia</taxon>
        <taxon>Chrysomeloidea</taxon>
        <taxon>Cerambycidae</taxon>
        <taxon>Lamiinae</taxon>
        <taxon>Acanthocinini</taxon>
        <taxon>Exocentrus</taxon>
    </lineage>
</organism>
<evidence type="ECO:0000256" key="6">
    <source>
        <dbReference type="ARBA" id="ARBA00022801"/>
    </source>
</evidence>
<dbReference type="Proteomes" id="UP001159042">
    <property type="component" value="Unassembled WGS sequence"/>
</dbReference>
<comment type="cofactor">
    <cofactor evidence="1">
        <name>a divalent metal cation</name>
        <dbReference type="ChEBI" id="CHEBI:60240"/>
    </cofactor>
</comment>
<comment type="subcellular location">
    <subcellularLocation>
        <location evidence="2">Nucleus</location>
    </subcellularLocation>
</comment>
<proteinExistence type="inferred from homology"/>
<evidence type="ECO:0000256" key="5">
    <source>
        <dbReference type="ARBA" id="ARBA00022723"/>
    </source>
</evidence>
<keyword evidence="6" id="KW-0378">Hydrolase</keyword>
<comment type="caution">
    <text evidence="9">The sequence shown here is derived from an EMBL/GenBank/DDBJ whole genome shotgun (WGS) entry which is preliminary data.</text>
</comment>
<evidence type="ECO:0000256" key="4">
    <source>
        <dbReference type="ARBA" id="ARBA00022722"/>
    </source>
</evidence>